<reference evidence="1 2" key="1">
    <citation type="journal article" date="2019" name="Nat. Ecol. Evol.">
        <title>Megaphylogeny resolves global patterns of mushroom evolution.</title>
        <authorList>
            <person name="Varga T."/>
            <person name="Krizsan K."/>
            <person name="Foldi C."/>
            <person name="Dima B."/>
            <person name="Sanchez-Garcia M."/>
            <person name="Sanchez-Ramirez S."/>
            <person name="Szollosi G.J."/>
            <person name="Szarkandi J.G."/>
            <person name="Papp V."/>
            <person name="Albert L."/>
            <person name="Andreopoulos W."/>
            <person name="Angelini C."/>
            <person name="Antonin V."/>
            <person name="Barry K.W."/>
            <person name="Bougher N.L."/>
            <person name="Buchanan P."/>
            <person name="Buyck B."/>
            <person name="Bense V."/>
            <person name="Catcheside P."/>
            <person name="Chovatia M."/>
            <person name="Cooper J."/>
            <person name="Damon W."/>
            <person name="Desjardin D."/>
            <person name="Finy P."/>
            <person name="Geml J."/>
            <person name="Haridas S."/>
            <person name="Hughes K."/>
            <person name="Justo A."/>
            <person name="Karasinski D."/>
            <person name="Kautmanova I."/>
            <person name="Kiss B."/>
            <person name="Kocsube S."/>
            <person name="Kotiranta H."/>
            <person name="LaButti K.M."/>
            <person name="Lechner B.E."/>
            <person name="Liimatainen K."/>
            <person name="Lipzen A."/>
            <person name="Lukacs Z."/>
            <person name="Mihaltcheva S."/>
            <person name="Morgado L.N."/>
            <person name="Niskanen T."/>
            <person name="Noordeloos M.E."/>
            <person name="Ohm R.A."/>
            <person name="Ortiz-Santana B."/>
            <person name="Ovrebo C."/>
            <person name="Racz N."/>
            <person name="Riley R."/>
            <person name="Savchenko A."/>
            <person name="Shiryaev A."/>
            <person name="Soop K."/>
            <person name="Spirin V."/>
            <person name="Szebenyi C."/>
            <person name="Tomsovsky M."/>
            <person name="Tulloss R.E."/>
            <person name="Uehling J."/>
            <person name="Grigoriev I.V."/>
            <person name="Vagvolgyi C."/>
            <person name="Papp T."/>
            <person name="Martin F.M."/>
            <person name="Miettinen O."/>
            <person name="Hibbett D.S."/>
            <person name="Nagy L.G."/>
        </authorList>
    </citation>
    <scope>NUCLEOTIDE SEQUENCE [LARGE SCALE GENOMIC DNA]</scope>
    <source>
        <strain evidence="1 2">NL-1719</strain>
    </source>
</reference>
<dbReference type="Proteomes" id="UP000308600">
    <property type="component" value="Unassembled WGS sequence"/>
</dbReference>
<organism evidence="1 2">
    <name type="scientific">Pluteus cervinus</name>
    <dbReference type="NCBI Taxonomy" id="181527"/>
    <lineage>
        <taxon>Eukaryota</taxon>
        <taxon>Fungi</taxon>
        <taxon>Dikarya</taxon>
        <taxon>Basidiomycota</taxon>
        <taxon>Agaricomycotina</taxon>
        <taxon>Agaricomycetes</taxon>
        <taxon>Agaricomycetidae</taxon>
        <taxon>Agaricales</taxon>
        <taxon>Pluteineae</taxon>
        <taxon>Pluteaceae</taxon>
        <taxon>Pluteus</taxon>
    </lineage>
</organism>
<evidence type="ECO:0000313" key="2">
    <source>
        <dbReference type="Proteomes" id="UP000308600"/>
    </source>
</evidence>
<keyword evidence="2" id="KW-1185">Reference proteome</keyword>
<gene>
    <name evidence="1" type="ORF">BDN72DRAFT_845521</name>
</gene>
<protein>
    <submittedName>
        <fullName evidence="1">Uncharacterized protein</fullName>
    </submittedName>
</protein>
<dbReference type="EMBL" id="ML208434">
    <property type="protein sequence ID" value="TFK65511.1"/>
    <property type="molecule type" value="Genomic_DNA"/>
</dbReference>
<proteinExistence type="predicted"/>
<evidence type="ECO:0000313" key="1">
    <source>
        <dbReference type="EMBL" id="TFK65511.1"/>
    </source>
</evidence>
<accession>A0ACD3AIH5</accession>
<name>A0ACD3AIH5_9AGAR</name>
<sequence length="479" mass="54133">MMRYLSRNLGYFVCANIVLSLLILNWREVSLHLPFRRPPTNLPALNRPISPGVNVELLSGPETETISQFVFTTIPGRAVVHGFTMLDKLYLKNGTLYILTTEHEKFPQREHLLSKPINVGPGIDTTPTKENLDFVSPRDAPEVLGDYALHIPGFTVILYDGPQFMTHYYHWWGEIILGFWRVYNALREDVAAEVLPRPNRFLLPNVAPGKWRDRAGVDAPLMRAAFPDTLIEEQDYWEDLAKLGTTVVFERVMLVSRASAHRHPLGSVWYKMIAGAMAVGVPEGYWNPIRSTLVQNVVGYLPVPPGSSESSISQGGRGELPIVTYISRQGGGRRLITSDHDRLVESLEALDKEGICKFRIVQMEKLNVKQQIEVVAESTIIVGVHGNGLTHQLWMPPSPRSAVFEIFYPNDFTFDYEMLARNMGHKHYGVWNDTFETYGKGDYHKGVHFSDQFHGSAIPVYGPAVAQKIRERLVDPIED</sequence>